<evidence type="ECO:0000313" key="2">
    <source>
        <dbReference type="EMBL" id="KAA6354455.1"/>
    </source>
</evidence>
<keyword evidence="1" id="KW-1133">Transmembrane helix</keyword>
<sequence>MILIWMKKNQENWMVMMNIVVLMNTSQSSFFSLYLFTSSGVLYKQYLSLIGAYYLYSVLYGREKAPGVILDIIPLLQEGLDDDQAFVVVQGVYNDENIVYIGTVPSIGVDAAPAGVSTLDQPLYNEGVKPGVNIGDLKYDLADCDEEDYYQAYQQQG</sequence>
<dbReference type="AlphaFoldDB" id="A0A5J4TAI8"/>
<name>A0A5J4TAI8_9EUKA</name>
<dbReference type="Proteomes" id="UP000324800">
    <property type="component" value="Unassembled WGS sequence"/>
</dbReference>
<proteinExistence type="predicted"/>
<organism evidence="2 3">
    <name type="scientific">Streblomastix strix</name>
    <dbReference type="NCBI Taxonomy" id="222440"/>
    <lineage>
        <taxon>Eukaryota</taxon>
        <taxon>Metamonada</taxon>
        <taxon>Preaxostyla</taxon>
        <taxon>Oxymonadida</taxon>
        <taxon>Streblomastigidae</taxon>
        <taxon>Streblomastix</taxon>
    </lineage>
</organism>
<evidence type="ECO:0000256" key="1">
    <source>
        <dbReference type="SAM" id="Phobius"/>
    </source>
</evidence>
<accession>A0A5J4TAI8</accession>
<evidence type="ECO:0000313" key="3">
    <source>
        <dbReference type="Proteomes" id="UP000324800"/>
    </source>
</evidence>
<reference evidence="2 3" key="1">
    <citation type="submission" date="2019-03" db="EMBL/GenBank/DDBJ databases">
        <title>Single cell metagenomics reveals metabolic interactions within the superorganism composed of flagellate Streblomastix strix and complex community of Bacteroidetes bacteria on its surface.</title>
        <authorList>
            <person name="Treitli S.C."/>
            <person name="Kolisko M."/>
            <person name="Husnik F."/>
            <person name="Keeling P."/>
            <person name="Hampl V."/>
        </authorList>
    </citation>
    <scope>NUCLEOTIDE SEQUENCE [LARGE SCALE GENOMIC DNA]</scope>
    <source>
        <strain evidence="2">ST1C</strain>
    </source>
</reference>
<feature type="transmembrane region" description="Helical" evidence="1">
    <location>
        <begin position="12"/>
        <end position="36"/>
    </location>
</feature>
<keyword evidence="1" id="KW-0812">Transmembrane</keyword>
<feature type="non-terminal residue" evidence="2">
    <location>
        <position position="157"/>
    </location>
</feature>
<keyword evidence="1" id="KW-0472">Membrane</keyword>
<gene>
    <name evidence="2" type="ORF">EZS28_050018</name>
</gene>
<dbReference type="EMBL" id="SNRW01036292">
    <property type="protein sequence ID" value="KAA6354455.1"/>
    <property type="molecule type" value="Genomic_DNA"/>
</dbReference>
<protein>
    <submittedName>
        <fullName evidence="2">Uncharacterized protein</fullName>
    </submittedName>
</protein>
<comment type="caution">
    <text evidence="2">The sequence shown here is derived from an EMBL/GenBank/DDBJ whole genome shotgun (WGS) entry which is preliminary data.</text>
</comment>